<proteinExistence type="predicted"/>
<evidence type="ECO:0000256" key="1">
    <source>
        <dbReference type="SAM" id="Coils"/>
    </source>
</evidence>
<evidence type="ECO:0000313" key="3">
    <source>
        <dbReference type="EMBL" id="TWI82709.1"/>
    </source>
</evidence>
<organism evidence="3 4">
    <name type="scientific">Roseibium hamelinense</name>
    <dbReference type="NCBI Taxonomy" id="150831"/>
    <lineage>
        <taxon>Bacteria</taxon>
        <taxon>Pseudomonadati</taxon>
        <taxon>Pseudomonadota</taxon>
        <taxon>Alphaproteobacteria</taxon>
        <taxon>Hyphomicrobiales</taxon>
        <taxon>Stappiaceae</taxon>
        <taxon>Roseibium</taxon>
    </lineage>
</organism>
<dbReference type="AlphaFoldDB" id="A0A562SN42"/>
<protein>
    <submittedName>
        <fullName evidence="3">Uncharacterized protein</fullName>
    </submittedName>
</protein>
<name>A0A562SN42_9HYPH</name>
<evidence type="ECO:0000313" key="4">
    <source>
        <dbReference type="Proteomes" id="UP000320593"/>
    </source>
</evidence>
<feature type="compositionally biased region" description="Polar residues" evidence="2">
    <location>
        <begin position="186"/>
        <end position="211"/>
    </location>
</feature>
<feature type="region of interest" description="Disordered" evidence="2">
    <location>
        <begin position="1"/>
        <end position="33"/>
    </location>
</feature>
<feature type="compositionally biased region" description="Polar residues" evidence="2">
    <location>
        <begin position="1"/>
        <end position="21"/>
    </location>
</feature>
<dbReference type="Proteomes" id="UP000320593">
    <property type="component" value="Unassembled WGS sequence"/>
</dbReference>
<keyword evidence="4" id="KW-1185">Reference proteome</keyword>
<evidence type="ECO:0000256" key="2">
    <source>
        <dbReference type="SAM" id="MobiDB-lite"/>
    </source>
</evidence>
<dbReference type="RefSeq" id="WP_145345348.1">
    <property type="nucleotide sequence ID" value="NZ_SMLY01000078.1"/>
</dbReference>
<feature type="coiled-coil region" evidence="1">
    <location>
        <begin position="61"/>
        <end position="129"/>
    </location>
</feature>
<sequence length="285" mass="30004">MISTLSSGLTRSDLLTRTTAPQAGPGASKYQAGNAAQAASTDTSAAGNPFLNISEEVLQNMKGAEETSNFLQKAAEKAEDDDRGMRIEQLRQKIEFLKERLKFATPERAKALLRELKQIAKEFKQAAKSLSDGGMSMMAGVAGVGPQNPANATGAASEAGVEAGVETATAASNPAVAATADGPGNTAASSPDLAQNASNAPPKQNLKLQTPNHQKVPVTGLHGRINKLVAAKLAHPHRRKTCLRMSNRPLRPIRRPLLRASQSRKATNATTAHRCAKAMPRLCAS</sequence>
<feature type="compositionally biased region" description="Polar residues" evidence="2">
    <location>
        <begin position="261"/>
        <end position="271"/>
    </location>
</feature>
<comment type="caution">
    <text evidence="3">The sequence shown here is derived from an EMBL/GenBank/DDBJ whole genome shotgun (WGS) entry which is preliminary data.</text>
</comment>
<keyword evidence="1" id="KW-0175">Coiled coil</keyword>
<accession>A0A562SN42</accession>
<feature type="region of interest" description="Disordered" evidence="2">
    <location>
        <begin position="261"/>
        <end position="285"/>
    </location>
</feature>
<gene>
    <name evidence="3" type="ORF">JM93_03223</name>
</gene>
<reference evidence="3 4" key="1">
    <citation type="submission" date="2019-07" db="EMBL/GenBank/DDBJ databases">
        <title>Genomic Encyclopedia of Archaeal and Bacterial Type Strains, Phase II (KMG-II): from individual species to whole genera.</title>
        <authorList>
            <person name="Goeker M."/>
        </authorList>
    </citation>
    <scope>NUCLEOTIDE SEQUENCE [LARGE SCALE GENOMIC DNA]</scope>
    <source>
        <strain evidence="3 4">ATCC BAA-252</strain>
    </source>
</reference>
<feature type="region of interest" description="Disordered" evidence="2">
    <location>
        <begin position="176"/>
        <end position="211"/>
    </location>
</feature>
<dbReference type="EMBL" id="VLLF01000008">
    <property type="protein sequence ID" value="TWI82709.1"/>
    <property type="molecule type" value="Genomic_DNA"/>
</dbReference>